<feature type="compositionally biased region" description="Basic and acidic residues" evidence="1">
    <location>
        <begin position="245"/>
        <end position="261"/>
    </location>
</feature>
<feature type="compositionally biased region" description="Basic and acidic residues" evidence="1">
    <location>
        <begin position="192"/>
        <end position="201"/>
    </location>
</feature>
<dbReference type="STRING" id="227316.GA0070604_6245"/>
<proteinExistence type="predicted"/>
<feature type="region of interest" description="Disordered" evidence="1">
    <location>
        <begin position="286"/>
        <end position="367"/>
    </location>
</feature>
<protein>
    <submittedName>
        <fullName evidence="3">Uncharacterized protein</fullName>
    </submittedName>
</protein>
<feature type="transmembrane region" description="Helical" evidence="2">
    <location>
        <begin position="435"/>
        <end position="453"/>
    </location>
</feature>
<keyword evidence="4" id="KW-1185">Reference proteome</keyword>
<dbReference type="AlphaFoldDB" id="A0A1C6VPL2"/>
<feature type="compositionally biased region" description="Basic and acidic residues" evidence="1">
    <location>
        <begin position="85"/>
        <end position="98"/>
    </location>
</feature>
<evidence type="ECO:0000313" key="4">
    <source>
        <dbReference type="Proteomes" id="UP000199696"/>
    </source>
</evidence>
<feature type="transmembrane region" description="Helical" evidence="2">
    <location>
        <begin position="459"/>
        <end position="480"/>
    </location>
</feature>
<evidence type="ECO:0000256" key="1">
    <source>
        <dbReference type="SAM" id="MobiDB-lite"/>
    </source>
</evidence>
<sequence>MDDRFRVKSWTRPSLTTWDERLDLGSGIAIPVENGHAPAVSYRDWGIGEGRAPEHHSTPSRRRAVERGQQEPVDTYLPQWAVESGVRRADGGGRHAAPDDDDEAAAPYPGVGWRAGTGRHREGDRRAVGTGPVGEHTAEWTLDTPQEQGYVGTRRAESTEDEPASGAARRGRPRRPQATWSGPGSTPAAEESDQRDAERPTRQAASDAWARPAVDPWEQPRPTEQPTVDPWDASGVHAWGRSLPTRRDQAEDTGRWDHLEHTGEWSRYDTGQWDRYAEVDRRDRTVPPAPVREGWASPEQAEEFFSGTRRADDAPRWMEASTSAPGPGGSPRRRAADPVGAGGAGAAPYRRRDAPGGRTRRRIEKDLLDPNPVGPIRPLVYTAACYLVPALLLFVGLLFLDGRAPAGCVTDLTGGGCDSPRVHAFASMVAGGPRFGLALASSLVVAVVLRWVGKSWRSATVALAAAVVGGGLSTVLISAVTGQPIG</sequence>
<feature type="transmembrane region" description="Helical" evidence="2">
    <location>
        <begin position="379"/>
        <end position="400"/>
    </location>
</feature>
<feature type="region of interest" description="Disordered" evidence="1">
    <location>
        <begin position="44"/>
        <end position="261"/>
    </location>
</feature>
<organism evidence="3 4">
    <name type="scientific">Micromonospora eburnea</name>
    <dbReference type="NCBI Taxonomy" id="227316"/>
    <lineage>
        <taxon>Bacteria</taxon>
        <taxon>Bacillati</taxon>
        <taxon>Actinomycetota</taxon>
        <taxon>Actinomycetes</taxon>
        <taxon>Micromonosporales</taxon>
        <taxon>Micromonosporaceae</taxon>
        <taxon>Micromonospora</taxon>
    </lineage>
</organism>
<keyword evidence="2" id="KW-0812">Transmembrane</keyword>
<accession>A0A1C6VPL2</accession>
<keyword evidence="2" id="KW-1133">Transmembrane helix</keyword>
<evidence type="ECO:0000256" key="2">
    <source>
        <dbReference type="SAM" id="Phobius"/>
    </source>
</evidence>
<gene>
    <name evidence="3" type="ORF">GA0070604_6245</name>
</gene>
<dbReference type="EMBL" id="FMHY01000002">
    <property type="protein sequence ID" value="SCL68256.1"/>
    <property type="molecule type" value="Genomic_DNA"/>
</dbReference>
<name>A0A1C6VPL2_9ACTN</name>
<dbReference type="Proteomes" id="UP000199696">
    <property type="component" value="Unassembled WGS sequence"/>
</dbReference>
<feature type="compositionally biased region" description="Basic and acidic residues" evidence="1">
    <location>
        <begin position="51"/>
        <end position="69"/>
    </location>
</feature>
<evidence type="ECO:0000313" key="3">
    <source>
        <dbReference type="EMBL" id="SCL68256.1"/>
    </source>
</evidence>
<reference evidence="4" key="1">
    <citation type="submission" date="2016-06" db="EMBL/GenBank/DDBJ databases">
        <authorList>
            <person name="Varghese N."/>
            <person name="Submissions Spin"/>
        </authorList>
    </citation>
    <scope>NUCLEOTIDE SEQUENCE [LARGE SCALE GENOMIC DNA]</scope>
    <source>
        <strain evidence="4">DSM 44814</strain>
    </source>
</reference>
<keyword evidence="2" id="KW-0472">Membrane</keyword>